<evidence type="ECO:0000313" key="4">
    <source>
        <dbReference type="Proteomes" id="UP000593601"/>
    </source>
</evidence>
<gene>
    <name evidence="3" type="ORF">INP51_00770</name>
</gene>
<evidence type="ECO:0000259" key="2">
    <source>
        <dbReference type="Pfam" id="PF00155"/>
    </source>
</evidence>
<comment type="cofactor">
    <cofactor evidence="1">
        <name>pyridoxal 5'-phosphate</name>
        <dbReference type="ChEBI" id="CHEBI:597326"/>
    </cofactor>
</comment>
<dbReference type="InterPro" id="IPR004838">
    <property type="entry name" value="NHTrfase_class1_PyrdxlP-BS"/>
</dbReference>
<dbReference type="PANTHER" id="PTHR42691">
    <property type="entry name" value="ASPARTATE AMINOTRANSFERASE YHDR-RELATED"/>
    <property type="match status" value="1"/>
</dbReference>
<dbReference type="GO" id="GO:0030170">
    <property type="term" value="F:pyridoxal phosphate binding"/>
    <property type="evidence" value="ECO:0007669"/>
    <property type="project" value="InterPro"/>
</dbReference>
<dbReference type="AlphaFoldDB" id="A0A7M2RHQ7"/>
<organism evidence="3 4">
    <name type="scientific">Blautia liquoris</name>
    <dbReference type="NCBI Taxonomy" id="2779518"/>
    <lineage>
        <taxon>Bacteria</taxon>
        <taxon>Bacillati</taxon>
        <taxon>Bacillota</taxon>
        <taxon>Clostridia</taxon>
        <taxon>Lachnospirales</taxon>
        <taxon>Lachnospiraceae</taxon>
        <taxon>Blautia</taxon>
    </lineage>
</organism>
<protein>
    <recommendedName>
        <fullName evidence="1">Aminotransferase</fullName>
        <ecNumber evidence="1">2.6.1.-</ecNumber>
    </recommendedName>
</protein>
<dbReference type="EMBL" id="CP063304">
    <property type="protein sequence ID" value="QOV19551.1"/>
    <property type="molecule type" value="Genomic_DNA"/>
</dbReference>
<dbReference type="Gene3D" id="3.90.1150.10">
    <property type="entry name" value="Aspartate Aminotransferase, domain 1"/>
    <property type="match status" value="1"/>
</dbReference>
<reference evidence="3 4" key="1">
    <citation type="submission" date="2020-10" db="EMBL/GenBank/DDBJ databases">
        <title>Blautia liquoris sp.nov., isolated from the mud in a fermentation cellar used for the production of Chinese strong-flavoured liquor.</title>
        <authorList>
            <person name="Lu L."/>
        </authorList>
    </citation>
    <scope>NUCLEOTIDE SEQUENCE [LARGE SCALE GENOMIC DNA]</scope>
    <source>
        <strain evidence="3 4">LZLJ-3</strain>
    </source>
</reference>
<dbReference type="Proteomes" id="UP000593601">
    <property type="component" value="Chromosome"/>
</dbReference>
<name>A0A7M2RHQ7_9FIRM</name>
<keyword evidence="1 3" id="KW-0808">Transferase</keyword>
<dbReference type="RefSeq" id="WP_193735871.1">
    <property type="nucleotide sequence ID" value="NZ_CP063304.1"/>
</dbReference>
<accession>A0A7M2RHQ7</accession>
<dbReference type="SUPFAM" id="SSF53383">
    <property type="entry name" value="PLP-dependent transferases"/>
    <property type="match status" value="1"/>
</dbReference>
<dbReference type="KEGG" id="bliq:INP51_00770"/>
<comment type="similarity">
    <text evidence="1">Belongs to the class-I pyridoxal-phosphate-dependent aminotransferase family.</text>
</comment>
<keyword evidence="4" id="KW-1185">Reference proteome</keyword>
<evidence type="ECO:0000256" key="1">
    <source>
        <dbReference type="RuleBase" id="RU000481"/>
    </source>
</evidence>
<proteinExistence type="inferred from homology"/>
<evidence type="ECO:0000313" key="3">
    <source>
        <dbReference type="EMBL" id="QOV19551.1"/>
    </source>
</evidence>
<dbReference type="InterPro" id="IPR004839">
    <property type="entry name" value="Aminotransferase_I/II_large"/>
</dbReference>
<dbReference type="CDD" id="cd00609">
    <property type="entry name" value="AAT_like"/>
    <property type="match status" value="1"/>
</dbReference>
<dbReference type="Pfam" id="PF00155">
    <property type="entry name" value="Aminotran_1_2"/>
    <property type="match status" value="1"/>
</dbReference>
<sequence length="395" mass="44518">MYASQMYELGAEPNIIRKIFEYSQKRCNEIGEENVFDFCIGNPNVPTPEGFHKAIRELISQKNDYFLHGYTSNAGDQETKRAIAADLNTRYQTSFHEDNFYMTCGATASLRISVEALCEDGDEFITFTPFFPEYRVFVETAGASLVTVETNPDSFQIDFDNLKPAFSEHTKGIIINSPNNPSGVVFSEKSIRTLAGILKDKSEEYGHPIFLISDEPYRELVYDGLKVPFLTKYYDNTLVCYSFSKCMSIPGERIGYILIPDEVENHKSIHAAICGAGRALGYVCAPSLMQHVIAKCAGEVADIELYKKNRDFMYQALTSYGYECIYPNGAFYMFVKAMEEDAAAFCDKAKELELLMVPSDSFGCSGYVRISYCVPLKRIERALPAFQALAKKYQS</sequence>
<keyword evidence="1 3" id="KW-0032">Aminotransferase</keyword>
<dbReference type="NCBIfam" id="NF005305">
    <property type="entry name" value="PRK06836.1"/>
    <property type="match status" value="1"/>
</dbReference>
<dbReference type="PROSITE" id="PS00105">
    <property type="entry name" value="AA_TRANSFER_CLASS_1"/>
    <property type="match status" value="1"/>
</dbReference>
<dbReference type="PANTHER" id="PTHR42691:SF1">
    <property type="entry name" value="ASPARTATE AMINOTRANSFERASE YHDR-RELATED"/>
    <property type="match status" value="1"/>
</dbReference>
<dbReference type="GO" id="GO:0008483">
    <property type="term" value="F:transaminase activity"/>
    <property type="evidence" value="ECO:0007669"/>
    <property type="project" value="UniProtKB-KW"/>
</dbReference>
<dbReference type="InterPro" id="IPR015421">
    <property type="entry name" value="PyrdxlP-dep_Trfase_major"/>
</dbReference>
<dbReference type="InterPro" id="IPR015422">
    <property type="entry name" value="PyrdxlP-dep_Trfase_small"/>
</dbReference>
<dbReference type="EC" id="2.6.1.-" evidence="1"/>
<feature type="domain" description="Aminotransferase class I/classII large" evidence="2">
    <location>
        <begin position="34"/>
        <end position="384"/>
    </location>
</feature>
<dbReference type="Gene3D" id="3.40.640.10">
    <property type="entry name" value="Type I PLP-dependent aspartate aminotransferase-like (Major domain)"/>
    <property type="match status" value="1"/>
</dbReference>
<dbReference type="InterPro" id="IPR015424">
    <property type="entry name" value="PyrdxlP-dep_Trfase"/>
</dbReference>